<organism evidence="1 2">
    <name type="scientific">Acinetobacter haemolyticus</name>
    <dbReference type="NCBI Taxonomy" id="29430"/>
    <lineage>
        <taxon>Bacteria</taxon>
        <taxon>Pseudomonadati</taxon>
        <taxon>Pseudomonadota</taxon>
        <taxon>Gammaproteobacteria</taxon>
        <taxon>Moraxellales</taxon>
        <taxon>Moraxellaceae</taxon>
        <taxon>Acinetobacter</taxon>
    </lineage>
</organism>
<evidence type="ECO:0000313" key="1">
    <source>
        <dbReference type="EMBL" id="QBQ15405.1"/>
    </source>
</evidence>
<gene>
    <name evidence="1" type="ORF">AHTJR_03540</name>
</gene>
<dbReference type="Proteomes" id="UP000294395">
    <property type="component" value="Chromosome"/>
</dbReference>
<accession>A0A4P7B1W7</accession>
<dbReference type="EMBL" id="CP038009">
    <property type="protein sequence ID" value="QBQ15405.1"/>
    <property type="molecule type" value="Genomic_DNA"/>
</dbReference>
<reference evidence="1 2" key="1">
    <citation type="submission" date="2019-03" db="EMBL/GenBank/DDBJ databases">
        <title>Complete genome sequence of two outbreak-associated Acinetobacter haemolyticus strains.</title>
        <authorList>
            <person name="Bai L."/>
            <person name="Zhang S.-C."/>
            <person name="Deng Y."/>
            <person name="Song C.-C."/>
            <person name="Kang G.-B."/>
            <person name="Dong Y."/>
            <person name="Wang Y."/>
            <person name="Gao F."/>
            <person name="Huang H."/>
        </authorList>
    </citation>
    <scope>NUCLEOTIDE SEQUENCE [LARGE SCALE GENOMIC DNA]</scope>
    <source>
        <strain evidence="1 2">TJR01</strain>
    </source>
</reference>
<protein>
    <submittedName>
        <fullName evidence="1">Uncharacterized protein</fullName>
    </submittedName>
</protein>
<dbReference type="AlphaFoldDB" id="A0A4P7B1W7"/>
<sequence length="374" mass="44749">MHHRKGSFVKGHYREGSWVNSHYRSETTVSDLIDVVKNRAYKHLQDKKSFVIRCWWCEKYVYFFRNENGGCALFEKLGSPWIVHPCWEANYKNSDSELIKEILDKKEHDIVESKVDNYVLYQDINVSVIHESFLIGADFSKRTVINPKDFYSEKSVSFRHFIYLINDKFVELLFPEDSVNILLKEPHLFLKVFSIDKMSRKIFFIHEARLHIDDESFIVDEKNYIENYSRVNWWFHYDLDPLQILLPLQYGSFERCRKKSLDFEDLVIDNIRTAVNMLLDRLMDFYVGNSSLTSDRKKNIVFFSIFNIHLYELKNNSIEFLYNIEEEKQAFLDVNFISRKIKNLKLKDGWQNIYLDTITSLISMSEKLDDENSY</sequence>
<evidence type="ECO:0000313" key="2">
    <source>
        <dbReference type="Proteomes" id="UP000294395"/>
    </source>
</evidence>
<name>A0A4P7B1W7_ACIHA</name>
<dbReference type="RefSeq" id="WP_134251596.1">
    <property type="nucleotide sequence ID" value="NZ_CP038009.1"/>
</dbReference>
<proteinExistence type="predicted"/>